<evidence type="ECO:0000256" key="1">
    <source>
        <dbReference type="SAM" id="MobiDB-lite"/>
    </source>
</evidence>
<dbReference type="AlphaFoldDB" id="A0A0G4HWG8"/>
<reference evidence="2" key="1">
    <citation type="submission" date="2014-11" db="EMBL/GenBank/DDBJ databases">
        <authorList>
            <person name="Otto D Thomas"/>
            <person name="Naeem Raeece"/>
        </authorList>
    </citation>
    <scope>NUCLEOTIDE SEQUENCE</scope>
</reference>
<gene>
    <name evidence="2" type="ORF">Cvel_9044</name>
</gene>
<name>A0A0G4HWG8_9ALVE</name>
<protein>
    <submittedName>
        <fullName evidence="2">Uncharacterized protein</fullName>
    </submittedName>
</protein>
<feature type="region of interest" description="Disordered" evidence="1">
    <location>
        <begin position="25"/>
        <end position="74"/>
    </location>
</feature>
<organism evidence="2">
    <name type="scientific">Chromera velia CCMP2878</name>
    <dbReference type="NCBI Taxonomy" id="1169474"/>
    <lineage>
        <taxon>Eukaryota</taxon>
        <taxon>Sar</taxon>
        <taxon>Alveolata</taxon>
        <taxon>Colpodellida</taxon>
        <taxon>Chromeraceae</taxon>
        <taxon>Chromera</taxon>
    </lineage>
</organism>
<feature type="compositionally biased region" description="Acidic residues" evidence="1">
    <location>
        <begin position="38"/>
        <end position="52"/>
    </location>
</feature>
<proteinExistence type="predicted"/>
<dbReference type="EMBL" id="CDMZ01004154">
    <property type="protein sequence ID" value="CEM48821.1"/>
    <property type="molecule type" value="Genomic_DNA"/>
</dbReference>
<accession>A0A0G4HWG8</accession>
<evidence type="ECO:0000313" key="2">
    <source>
        <dbReference type="EMBL" id="CEM48821.1"/>
    </source>
</evidence>
<dbReference type="VEuPathDB" id="CryptoDB:Cvel_9044"/>
<sequence>MCMRQWESAREVKGAGDKEVEWFEAGEEPDDADHYFDADDGTDIEEREEGDSTEDRSGEGDSPGGRNRADNDVEVEAMDPESLEELWVFFGMWNDDGTVTFSDHAARTPKFLAEPL</sequence>